<dbReference type="InterPro" id="IPR006423">
    <property type="entry name" value="Lipo_e_P4"/>
</dbReference>
<dbReference type="SFLD" id="SFLDS00003">
    <property type="entry name" value="Haloacid_Dehalogenase"/>
    <property type="match status" value="1"/>
</dbReference>
<dbReference type="PROSITE" id="PS51257">
    <property type="entry name" value="PROKAR_LIPOPROTEIN"/>
    <property type="match status" value="1"/>
</dbReference>
<feature type="chain" id="PRO_5037824152" evidence="2">
    <location>
        <begin position="25"/>
        <end position="290"/>
    </location>
</feature>
<proteinExistence type="predicted"/>
<dbReference type="InterPro" id="IPR036412">
    <property type="entry name" value="HAD-like_sf"/>
</dbReference>
<dbReference type="SFLD" id="SFLDG01125">
    <property type="entry name" value="C1.1:_Acid_Phosphatase_Like"/>
    <property type="match status" value="1"/>
</dbReference>
<dbReference type="InterPro" id="IPR005519">
    <property type="entry name" value="Acid_phosphat_B-like"/>
</dbReference>
<dbReference type="Proteomes" id="UP000613160">
    <property type="component" value="Unassembled WGS sequence"/>
</dbReference>
<evidence type="ECO:0000313" key="4">
    <source>
        <dbReference type="Proteomes" id="UP000613160"/>
    </source>
</evidence>
<evidence type="ECO:0000256" key="2">
    <source>
        <dbReference type="SAM" id="SignalP"/>
    </source>
</evidence>
<comment type="caution">
    <text evidence="3">The sequence shown here is derived from an EMBL/GenBank/DDBJ whole genome shotgun (WGS) entry which is preliminary data.</text>
</comment>
<dbReference type="AlphaFoldDB" id="A0A916Y2H1"/>
<accession>A0A916Y2H1</accession>
<evidence type="ECO:0000313" key="3">
    <source>
        <dbReference type="EMBL" id="GGD28268.1"/>
    </source>
</evidence>
<protein>
    <submittedName>
        <fullName evidence="3">Acid phosphatase</fullName>
    </submittedName>
</protein>
<organism evidence="3 4">
    <name type="scientific">Aureimonas glaciei</name>
    <dbReference type="NCBI Taxonomy" id="1776957"/>
    <lineage>
        <taxon>Bacteria</taxon>
        <taxon>Pseudomonadati</taxon>
        <taxon>Pseudomonadota</taxon>
        <taxon>Alphaproteobacteria</taxon>
        <taxon>Hyphomicrobiales</taxon>
        <taxon>Aurantimonadaceae</taxon>
        <taxon>Aureimonas</taxon>
    </lineage>
</organism>
<dbReference type="GO" id="GO:0009279">
    <property type="term" value="C:cell outer membrane"/>
    <property type="evidence" value="ECO:0007669"/>
    <property type="project" value="InterPro"/>
</dbReference>
<keyword evidence="4" id="KW-1185">Reference proteome</keyword>
<reference evidence="3" key="2">
    <citation type="submission" date="2020-09" db="EMBL/GenBank/DDBJ databases">
        <authorList>
            <person name="Sun Q."/>
            <person name="Zhou Y."/>
        </authorList>
    </citation>
    <scope>NUCLEOTIDE SEQUENCE</scope>
    <source>
        <strain evidence="3">CGMCC 1.15493</strain>
    </source>
</reference>
<reference evidence="3" key="1">
    <citation type="journal article" date="2014" name="Int. J. Syst. Evol. Microbiol.">
        <title>Complete genome sequence of Corynebacterium casei LMG S-19264T (=DSM 44701T), isolated from a smear-ripened cheese.</title>
        <authorList>
            <consortium name="US DOE Joint Genome Institute (JGI-PGF)"/>
            <person name="Walter F."/>
            <person name="Albersmeier A."/>
            <person name="Kalinowski J."/>
            <person name="Ruckert C."/>
        </authorList>
    </citation>
    <scope>NUCLEOTIDE SEQUENCE</scope>
    <source>
        <strain evidence="3">CGMCC 1.15493</strain>
    </source>
</reference>
<dbReference type="PIRSF" id="PIRSF019271">
    <property type="entry name" value="Acid_Ptase_C"/>
    <property type="match status" value="1"/>
</dbReference>
<feature type="signal peptide" evidence="2">
    <location>
        <begin position="1"/>
        <end position="24"/>
    </location>
</feature>
<dbReference type="RefSeq" id="WP_188852959.1">
    <property type="nucleotide sequence ID" value="NZ_BMJJ01000008.1"/>
</dbReference>
<keyword evidence="1 2" id="KW-0732">Signal</keyword>
<dbReference type="InterPro" id="IPR023214">
    <property type="entry name" value="HAD_sf"/>
</dbReference>
<dbReference type="Pfam" id="PF03767">
    <property type="entry name" value="Acid_phosphat_B"/>
    <property type="match status" value="1"/>
</dbReference>
<gene>
    <name evidence="3" type="primary">lppC</name>
    <name evidence="3" type="ORF">GCM10011335_34270</name>
</gene>
<dbReference type="EMBL" id="BMJJ01000008">
    <property type="protein sequence ID" value="GGD28268.1"/>
    <property type="molecule type" value="Genomic_DNA"/>
</dbReference>
<name>A0A916Y2H1_9HYPH</name>
<dbReference type="PANTHER" id="PTHR31284:SF10">
    <property type="entry name" value="ACID PHOSPHATASE-LIKE PROTEIN"/>
    <property type="match status" value="1"/>
</dbReference>
<dbReference type="SUPFAM" id="SSF56784">
    <property type="entry name" value="HAD-like"/>
    <property type="match status" value="1"/>
</dbReference>
<dbReference type="PANTHER" id="PTHR31284">
    <property type="entry name" value="ACID PHOSPHATASE-LIKE PROTEIN"/>
    <property type="match status" value="1"/>
</dbReference>
<dbReference type="Gene3D" id="3.40.50.1000">
    <property type="entry name" value="HAD superfamily/HAD-like"/>
    <property type="match status" value="1"/>
</dbReference>
<sequence length="290" mass="31710">MLRSPLLLTFWASACLLVAGPVAAQDTPATAPAAAQTAPNDLLNAALWMQRSVEFKANALAVYALGRIRLDEALADKSASALDQTGAADMPPAVILDLDETVMDNSAYESGLVTSGTDYSSKTWAAWVAAKQAKAIPGSLDYIRYADSKGVKIFYVTNRKADEEAATRANLEALGYPMGGNVDTFLTRDEKPEWKSDKTTRRDFIAKDYRVVAMFGDNFNDFTDKAAGTTEERETAFEALQAHFATDWFMLANPTYGSWESTTFGDDFKLSNDEKRALKVKALQPWTPSP</sequence>
<evidence type="ECO:0000256" key="1">
    <source>
        <dbReference type="ARBA" id="ARBA00022729"/>
    </source>
</evidence>